<reference evidence="1 2" key="1">
    <citation type="journal article" date="2019" name="Commun. Biol.">
        <title>The bagworm genome reveals a unique fibroin gene that provides high tensile strength.</title>
        <authorList>
            <person name="Kono N."/>
            <person name="Nakamura H."/>
            <person name="Ohtoshi R."/>
            <person name="Tomita M."/>
            <person name="Numata K."/>
            <person name="Arakawa K."/>
        </authorList>
    </citation>
    <scope>NUCLEOTIDE SEQUENCE [LARGE SCALE GENOMIC DNA]</scope>
</reference>
<evidence type="ECO:0000313" key="1">
    <source>
        <dbReference type="EMBL" id="GBP45928.1"/>
    </source>
</evidence>
<comment type="caution">
    <text evidence="1">The sequence shown here is derived from an EMBL/GenBank/DDBJ whole genome shotgun (WGS) entry which is preliminary data.</text>
</comment>
<evidence type="ECO:0000313" key="2">
    <source>
        <dbReference type="Proteomes" id="UP000299102"/>
    </source>
</evidence>
<dbReference type="EMBL" id="BGZK01000474">
    <property type="protein sequence ID" value="GBP45928.1"/>
    <property type="molecule type" value="Genomic_DNA"/>
</dbReference>
<protein>
    <submittedName>
        <fullName evidence="1">Uncharacterized protein</fullName>
    </submittedName>
</protein>
<proteinExistence type="predicted"/>
<sequence length="281" mass="31076">MTESLNGLDAVPGDLNSFSRDKVIKKMSNLAFGFHAIARDHYFILQNFRYSASPFADLEYTPRRLPASPRRTKDFAEIACTMRVLEYFLLIGSQTSVTVRELDSFETLNIQLNAGMRTAKYAPDQGPVIDINSGSTVRSDLGPAIPVAVLMPILVLLLHLAMDHVHLERTIQRAHSALRVRLHYFNGRRVISRSCSFSPRWLPTTPDRRPGVIPPMNFEPDQGPPEILLVSAQHSRKLMFVTAAPPALTANTDELLTRPVIAGRNTLPAADNSAQTGGGGY</sequence>
<dbReference type="Proteomes" id="UP000299102">
    <property type="component" value="Unassembled WGS sequence"/>
</dbReference>
<organism evidence="1 2">
    <name type="scientific">Eumeta variegata</name>
    <name type="common">Bagworm moth</name>
    <name type="synonym">Eumeta japonica</name>
    <dbReference type="NCBI Taxonomy" id="151549"/>
    <lineage>
        <taxon>Eukaryota</taxon>
        <taxon>Metazoa</taxon>
        <taxon>Ecdysozoa</taxon>
        <taxon>Arthropoda</taxon>
        <taxon>Hexapoda</taxon>
        <taxon>Insecta</taxon>
        <taxon>Pterygota</taxon>
        <taxon>Neoptera</taxon>
        <taxon>Endopterygota</taxon>
        <taxon>Lepidoptera</taxon>
        <taxon>Glossata</taxon>
        <taxon>Ditrysia</taxon>
        <taxon>Tineoidea</taxon>
        <taxon>Psychidae</taxon>
        <taxon>Oiketicinae</taxon>
        <taxon>Eumeta</taxon>
    </lineage>
</organism>
<dbReference type="AlphaFoldDB" id="A0A4C1W3N2"/>
<keyword evidence="2" id="KW-1185">Reference proteome</keyword>
<accession>A0A4C1W3N2</accession>
<gene>
    <name evidence="1" type="ORF">EVAR_41229_1</name>
</gene>
<name>A0A4C1W3N2_EUMVA</name>